<evidence type="ECO:0000256" key="1">
    <source>
        <dbReference type="ARBA" id="ARBA00001971"/>
    </source>
</evidence>
<proteinExistence type="inferred from homology"/>
<reference evidence="9" key="3">
    <citation type="submission" date="2010-09" db="EMBL/GenBank/DDBJ databases">
        <title>Annotation of Gaeumannomyces graminis var. tritici R3-111a-1.</title>
        <authorList>
            <consortium name="The Broad Institute Genome Sequencing Platform"/>
            <person name="Ma L.-J."/>
            <person name="Dead R."/>
            <person name="Young S.K."/>
            <person name="Zeng Q."/>
            <person name="Gargeya S."/>
            <person name="Fitzgerald M."/>
            <person name="Haas B."/>
            <person name="Abouelleil A."/>
            <person name="Alvarado L."/>
            <person name="Arachchi H.M."/>
            <person name="Berlin A."/>
            <person name="Brown A."/>
            <person name="Chapman S.B."/>
            <person name="Chen Z."/>
            <person name="Dunbar C."/>
            <person name="Freedman E."/>
            <person name="Gearin G."/>
            <person name="Gellesch M."/>
            <person name="Goldberg J."/>
            <person name="Griggs A."/>
            <person name="Gujja S."/>
            <person name="Heiman D."/>
            <person name="Howarth C."/>
            <person name="Larson L."/>
            <person name="Lui A."/>
            <person name="MacDonald P.J.P."/>
            <person name="Mehta T."/>
            <person name="Montmayeur A."/>
            <person name="Murphy C."/>
            <person name="Neiman D."/>
            <person name="Pearson M."/>
            <person name="Priest M."/>
            <person name="Roberts A."/>
            <person name="Saif S."/>
            <person name="Shea T."/>
            <person name="Shenoy N."/>
            <person name="Sisk P."/>
            <person name="Stolte C."/>
            <person name="Sykes S."/>
            <person name="Yandava C."/>
            <person name="Wortman J."/>
            <person name="Nusbaum C."/>
            <person name="Birren B."/>
        </authorList>
    </citation>
    <scope>NUCLEOTIDE SEQUENCE</scope>
    <source>
        <strain evidence="9">R3-111a-1</strain>
    </source>
</reference>
<dbReference type="Gene3D" id="1.10.630.10">
    <property type="entry name" value="Cytochrome P450"/>
    <property type="match status" value="1"/>
</dbReference>
<dbReference type="EMBL" id="GL385396">
    <property type="protein sequence ID" value="EJT79120.1"/>
    <property type="molecule type" value="Genomic_DNA"/>
</dbReference>
<dbReference type="Proteomes" id="UP000006039">
    <property type="component" value="Unassembled WGS sequence"/>
</dbReference>
<dbReference type="VEuPathDB" id="FungiDB:GGTG_04209"/>
<dbReference type="GO" id="GO:0016705">
    <property type="term" value="F:oxidoreductase activity, acting on paired donors, with incorporation or reduction of molecular oxygen"/>
    <property type="evidence" value="ECO:0007669"/>
    <property type="project" value="InterPro"/>
</dbReference>
<reference evidence="11" key="1">
    <citation type="submission" date="2010-07" db="EMBL/GenBank/DDBJ databases">
        <title>The genome sequence of Gaeumannomyces graminis var. tritici strain R3-111a-1.</title>
        <authorList>
            <consortium name="The Broad Institute Genome Sequencing Platform"/>
            <person name="Ma L.-J."/>
            <person name="Dead R."/>
            <person name="Young S."/>
            <person name="Zeng Q."/>
            <person name="Koehrsen M."/>
            <person name="Alvarado L."/>
            <person name="Berlin A."/>
            <person name="Chapman S.B."/>
            <person name="Chen Z."/>
            <person name="Freedman E."/>
            <person name="Gellesch M."/>
            <person name="Goldberg J."/>
            <person name="Griggs A."/>
            <person name="Gujja S."/>
            <person name="Heilman E.R."/>
            <person name="Heiman D."/>
            <person name="Hepburn T."/>
            <person name="Howarth C."/>
            <person name="Jen D."/>
            <person name="Larson L."/>
            <person name="Mehta T."/>
            <person name="Neiman D."/>
            <person name="Pearson M."/>
            <person name="Roberts A."/>
            <person name="Saif S."/>
            <person name="Shea T."/>
            <person name="Shenoy N."/>
            <person name="Sisk P."/>
            <person name="Stolte C."/>
            <person name="Sykes S."/>
            <person name="Walk T."/>
            <person name="White J."/>
            <person name="Yandava C."/>
            <person name="Haas B."/>
            <person name="Nusbaum C."/>
            <person name="Birren B."/>
        </authorList>
    </citation>
    <scope>NUCLEOTIDE SEQUENCE [LARGE SCALE GENOMIC DNA]</scope>
    <source>
        <strain evidence="11">R3-111a-1</strain>
    </source>
</reference>
<dbReference type="GO" id="GO:0004497">
    <property type="term" value="F:monooxygenase activity"/>
    <property type="evidence" value="ECO:0007669"/>
    <property type="project" value="UniProtKB-KW"/>
</dbReference>
<reference evidence="10" key="4">
    <citation type="journal article" date="2015" name="G3 (Bethesda)">
        <title>Genome sequences of three phytopathogenic species of the Magnaporthaceae family of fungi.</title>
        <authorList>
            <person name="Okagaki L.H."/>
            <person name="Nunes C.C."/>
            <person name="Sailsbery J."/>
            <person name="Clay B."/>
            <person name="Brown D."/>
            <person name="John T."/>
            <person name="Oh Y."/>
            <person name="Young N."/>
            <person name="Fitzgerald M."/>
            <person name="Haas B.J."/>
            <person name="Zeng Q."/>
            <person name="Young S."/>
            <person name="Adiconis X."/>
            <person name="Fan L."/>
            <person name="Levin J.Z."/>
            <person name="Mitchell T.K."/>
            <person name="Okubara P.A."/>
            <person name="Farman M.L."/>
            <person name="Kohn L.M."/>
            <person name="Birren B."/>
            <person name="Ma L.-J."/>
            <person name="Dean R.A."/>
        </authorList>
    </citation>
    <scope>NUCLEOTIDE SEQUENCE</scope>
    <source>
        <strain evidence="10">R3-111a-1</strain>
    </source>
</reference>
<dbReference type="SUPFAM" id="SSF48264">
    <property type="entry name" value="Cytochrome P450"/>
    <property type="match status" value="1"/>
</dbReference>
<dbReference type="InterPro" id="IPR001128">
    <property type="entry name" value="Cyt_P450"/>
</dbReference>
<dbReference type="PRINTS" id="PR00385">
    <property type="entry name" value="P450"/>
</dbReference>
<keyword evidence="8" id="KW-0472">Membrane</keyword>
<protein>
    <submittedName>
        <fullName evidence="9">Isotrichodermin C-15 hydroxylase</fullName>
    </submittedName>
</protein>
<feature type="binding site" description="axial binding residue" evidence="6">
    <location>
        <position position="449"/>
    </location>
    <ligand>
        <name>heme</name>
        <dbReference type="ChEBI" id="CHEBI:30413"/>
    </ligand>
    <ligandPart>
        <name>Fe</name>
        <dbReference type="ChEBI" id="CHEBI:18248"/>
    </ligandPart>
</feature>
<comment type="similarity">
    <text evidence="2 7">Belongs to the cytochrome P450 family.</text>
</comment>
<dbReference type="CDD" id="cd11058">
    <property type="entry name" value="CYP60B-like"/>
    <property type="match status" value="1"/>
</dbReference>
<dbReference type="Pfam" id="PF00067">
    <property type="entry name" value="p450"/>
    <property type="match status" value="1"/>
</dbReference>
<evidence type="ECO:0000256" key="8">
    <source>
        <dbReference type="SAM" id="Phobius"/>
    </source>
</evidence>
<evidence type="ECO:0000313" key="11">
    <source>
        <dbReference type="Proteomes" id="UP000006039"/>
    </source>
</evidence>
<reference evidence="10" key="5">
    <citation type="submission" date="2018-04" db="UniProtKB">
        <authorList>
            <consortium name="EnsemblFungi"/>
        </authorList>
    </citation>
    <scope>IDENTIFICATION</scope>
    <source>
        <strain evidence="10">R3-111a-1</strain>
    </source>
</reference>
<reference evidence="9" key="2">
    <citation type="submission" date="2010-07" db="EMBL/GenBank/DDBJ databases">
        <authorList>
            <consortium name="The Broad Institute Genome Sequencing Platform"/>
            <consortium name="Broad Institute Genome Sequencing Center for Infectious Disease"/>
            <person name="Ma L.-J."/>
            <person name="Dead R."/>
            <person name="Young S."/>
            <person name="Zeng Q."/>
            <person name="Koehrsen M."/>
            <person name="Alvarado L."/>
            <person name="Berlin A."/>
            <person name="Chapman S.B."/>
            <person name="Chen Z."/>
            <person name="Freedman E."/>
            <person name="Gellesch M."/>
            <person name="Goldberg J."/>
            <person name="Griggs A."/>
            <person name="Gujja S."/>
            <person name="Heilman E.R."/>
            <person name="Heiman D."/>
            <person name="Hepburn T."/>
            <person name="Howarth C."/>
            <person name="Jen D."/>
            <person name="Larson L."/>
            <person name="Mehta T."/>
            <person name="Neiman D."/>
            <person name="Pearson M."/>
            <person name="Roberts A."/>
            <person name="Saif S."/>
            <person name="Shea T."/>
            <person name="Shenoy N."/>
            <person name="Sisk P."/>
            <person name="Stolte C."/>
            <person name="Sykes S."/>
            <person name="Walk T."/>
            <person name="White J."/>
            <person name="Yandava C."/>
            <person name="Haas B."/>
            <person name="Nusbaum C."/>
            <person name="Birren B."/>
        </authorList>
    </citation>
    <scope>NUCLEOTIDE SEQUENCE</scope>
    <source>
        <strain evidence="9">R3-111a-1</strain>
    </source>
</reference>
<keyword evidence="11" id="KW-1185">Reference proteome</keyword>
<feature type="transmembrane region" description="Helical" evidence="8">
    <location>
        <begin position="12"/>
        <end position="34"/>
    </location>
</feature>
<dbReference type="HOGENOM" id="CLU_001570_14_11_1"/>
<dbReference type="InterPro" id="IPR036396">
    <property type="entry name" value="Cyt_P450_sf"/>
</dbReference>
<dbReference type="EnsemblFungi" id="EJT79120">
    <property type="protein sequence ID" value="EJT79120"/>
    <property type="gene ID" value="GGTG_04209"/>
</dbReference>
<organism evidence="9">
    <name type="scientific">Gaeumannomyces tritici (strain R3-111a-1)</name>
    <name type="common">Wheat and barley take-all root rot fungus</name>
    <name type="synonym">Gaeumannomyces graminis var. tritici</name>
    <dbReference type="NCBI Taxonomy" id="644352"/>
    <lineage>
        <taxon>Eukaryota</taxon>
        <taxon>Fungi</taxon>
        <taxon>Dikarya</taxon>
        <taxon>Ascomycota</taxon>
        <taxon>Pezizomycotina</taxon>
        <taxon>Sordariomycetes</taxon>
        <taxon>Sordariomycetidae</taxon>
        <taxon>Magnaporthales</taxon>
        <taxon>Magnaporthaceae</taxon>
        <taxon>Gaeumannomyces</taxon>
    </lineage>
</organism>
<dbReference type="eggNOG" id="KOG0158">
    <property type="taxonomic scope" value="Eukaryota"/>
</dbReference>
<evidence type="ECO:0000256" key="3">
    <source>
        <dbReference type="ARBA" id="ARBA00022617"/>
    </source>
</evidence>
<dbReference type="PANTHER" id="PTHR24305:SF210">
    <property type="entry name" value="CYTOCHROME P450 MONOOXYGENASE ASQL-RELATED"/>
    <property type="match status" value="1"/>
</dbReference>
<evidence type="ECO:0000313" key="9">
    <source>
        <dbReference type="EMBL" id="EJT79120.1"/>
    </source>
</evidence>
<gene>
    <name evidence="10" type="primary">20344667</name>
    <name evidence="9" type="ORF">GGTG_04209</name>
</gene>
<dbReference type="GO" id="GO:0020037">
    <property type="term" value="F:heme binding"/>
    <property type="evidence" value="ECO:0007669"/>
    <property type="project" value="InterPro"/>
</dbReference>
<dbReference type="PROSITE" id="PS00086">
    <property type="entry name" value="CYTOCHROME_P450"/>
    <property type="match status" value="1"/>
</dbReference>
<keyword evidence="7" id="KW-0560">Oxidoreductase</keyword>
<dbReference type="GeneID" id="20344667"/>
<evidence type="ECO:0000256" key="7">
    <source>
        <dbReference type="RuleBase" id="RU000461"/>
    </source>
</evidence>
<sequence length="507" mass="56919">MALYILASFIQISLGLCVIAGLVYFVASSIYNLYFHPLARFPGPLSGAIQDIWVSRKWVGGRWPHEVEKLHEKYGDVVRIAPNELSFSHPDSMKDIYGQVNINHPKFIPKSRTFYQQTDVGRSVGTEVDPVIHQKIRKLLAPGFSASALKRQEDVVLHYIDLLVEQIKVHGSKPGGMDMTDWFTWLAFDVVVDLAFGDSFQSVENGASPTWLEMLVNSGFQVALGFVVRRRARLFQQAVRFCLTNEKSKRMRNSYVSNARNMAAQRLARGADVSRFDFFTPLVGEKSPDATVGFLAAQGSTLVAAGTETTATFLTGLTFYLLKNPEKLARMQAEVRARFGTSAEITDESTRGCPYLCAVVEEGLRIFNPAAFGLPRVSPGTHVQGHWVPEGTILAAAGHVTSRDPRWFYKAREFRPERWLPREHPAYDPVYEGDRKDASKPFSIGSRSCIGINLSYMEIRICVAKLAWNFDWHQVDPAEDFVRDAKLLGLWKGSPLHIGYAEHEKDV</sequence>
<evidence type="ECO:0000313" key="10">
    <source>
        <dbReference type="EnsemblFungi" id="EJT79120"/>
    </source>
</evidence>
<keyword evidence="8" id="KW-0812">Transmembrane</keyword>
<evidence type="ECO:0000256" key="6">
    <source>
        <dbReference type="PIRSR" id="PIRSR602401-1"/>
    </source>
</evidence>
<dbReference type="PANTHER" id="PTHR24305">
    <property type="entry name" value="CYTOCHROME P450"/>
    <property type="match status" value="1"/>
</dbReference>
<evidence type="ECO:0000256" key="5">
    <source>
        <dbReference type="ARBA" id="ARBA00023004"/>
    </source>
</evidence>
<evidence type="ECO:0000256" key="4">
    <source>
        <dbReference type="ARBA" id="ARBA00022723"/>
    </source>
</evidence>
<dbReference type="AlphaFoldDB" id="J3NSF7"/>
<dbReference type="InterPro" id="IPR017972">
    <property type="entry name" value="Cyt_P450_CS"/>
</dbReference>
<dbReference type="InterPro" id="IPR002401">
    <property type="entry name" value="Cyt_P450_E_grp-I"/>
</dbReference>
<dbReference type="STRING" id="644352.J3NSF7"/>
<dbReference type="GO" id="GO:0005506">
    <property type="term" value="F:iron ion binding"/>
    <property type="evidence" value="ECO:0007669"/>
    <property type="project" value="InterPro"/>
</dbReference>
<dbReference type="InterPro" id="IPR050121">
    <property type="entry name" value="Cytochrome_P450_monoxygenase"/>
</dbReference>
<accession>J3NSF7</accession>
<evidence type="ECO:0000256" key="2">
    <source>
        <dbReference type="ARBA" id="ARBA00010617"/>
    </source>
</evidence>
<name>J3NSF7_GAET3</name>
<dbReference type="OrthoDB" id="1470350at2759"/>
<keyword evidence="7" id="KW-0503">Monooxygenase</keyword>
<keyword evidence="4 6" id="KW-0479">Metal-binding</keyword>
<keyword evidence="5 6" id="KW-0408">Iron</keyword>
<keyword evidence="3 6" id="KW-0349">Heme</keyword>
<dbReference type="RefSeq" id="XP_009220265.1">
    <property type="nucleotide sequence ID" value="XM_009222001.1"/>
</dbReference>
<keyword evidence="8" id="KW-1133">Transmembrane helix</keyword>
<dbReference type="PRINTS" id="PR00463">
    <property type="entry name" value="EP450I"/>
</dbReference>
<comment type="cofactor">
    <cofactor evidence="1 6">
        <name>heme</name>
        <dbReference type="ChEBI" id="CHEBI:30413"/>
    </cofactor>
</comment>